<dbReference type="NCBIfam" id="TIGR01198">
    <property type="entry name" value="pgl"/>
    <property type="match status" value="1"/>
</dbReference>
<dbReference type="AlphaFoldDB" id="A6FX55"/>
<proteinExistence type="inferred from homology"/>
<evidence type="ECO:0000313" key="9">
    <source>
        <dbReference type="EMBL" id="EDM81879.1"/>
    </source>
</evidence>
<accession>A6FX55</accession>
<dbReference type="InterPro" id="IPR006148">
    <property type="entry name" value="Glc/Gal-6P_isomerase"/>
</dbReference>
<evidence type="ECO:0000256" key="4">
    <source>
        <dbReference type="ARBA" id="ARBA00010662"/>
    </source>
</evidence>
<protein>
    <recommendedName>
        <fullName evidence="6 7">6-phosphogluconolactonase</fullName>
        <shortName evidence="7">6PGL</shortName>
        <ecNumber evidence="5 7">3.1.1.31</ecNumber>
    </recommendedName>
</protein>
<dbReference type="InterPro" id="IPR039104">
    <property type="entry name" value="6PGL"/>
</dbReference>
<dbReference type="GO" id="GO:0006098">
    <property type="term" value="P:pentose-phosphate shunt"/>
    <property type="evidence" value="ECO:0007669"/>
    <property type="project" value="UniProtKB-UniPathway"/>
</dbReference>
<feature type="domain" description="Glucosamine/galactosamine-6-phosphate isomerase" evidence="8">
    <location>
        <begin position="12"/>
        <end position="219"/>
    </location>
</feature>
<dbReference type="PANTHER" id="PTHR11054:SF0">
    <property type="entry name" value="6-PHOSPHOGLUCONOLACTONASE"/>
    <property type="match status" value="1"/>
</dbReference>
<dbReference type="STRING" id="391625.PPSIR1_05413"/>
<dbReference type="eggNOG" id="COG0363">
    <property type="taxonomic scope" value="Bacteria"/>
</dbReference>
<reference evidence="9 10" key="1">
    <citation type="submission" date="2007-06" db="EMBL/GenBank/DDBJ databases">
        <authorList>
            <person name="Shimkets L."/>
            <person name="Ferriera S."/>
            <person name="Johnson J."/>
            <person name="Kravitz S."/>
            <person name="Beeson K."/>
            <person name="Sutton G."/>
            <person name="Rogers Y.-H."/>
            <person name="Friedman R."/>
            <person name="Frazier M."/>
            <person name="Venter J.C."/>
        </authorList>
    </citation>
    <scope>NUCLEOTIDE SEQUENCE [LARGE SCALE GENOMIC DNA]</scope>
    <source>
        <strain evidence="9 10">SIR-1</strain>
    </source>
</reference>
<gene>
    <name evidence="7" type="primary">pgl</name>
    <name evidence="9" type="ORF">PPSIR1_05413</name>
</gene>
<dbReference type="EC" id="3.1.1.31" evidence="5 7"/>
<dbReference type="GO" id="GO:0005975">
    <property type="term" value="P:carbohydrate metabolic process"/>
    <property type="evidence" value="ECO:0007669"/>
    <property type="project" value="UniProtKB-UniRule"/>
</dbReference>
<sequence>MSIDLHEAEGRRELGAAVARRVLEALGRALASSASARALVSGGSTPGPFFDALVELGSGLDWSRVEIGLVDDRWVPPDHPASNLRLVRERLCRGPIAEARVRGLGAVELDARASVRAADERARSQPPPAVVVLGMGGDGHFASLFPGMPGLAAALDVDAPPGVLGALAPSPPQARVSHNLAALLAADDLILHITGAEKREVFERARADAEPALPVRALLRAAERRERGLAVYWAP</sequence>
<keyword evidence="10" id="KW-1185">Reference proteome</keyword>
<evidence type="ECO:0000256" key="3">
    <source>
        <dbReference type="ARBA" id="ARBA00004961"/>
    </source>
</evidence>
<comment type="similarity">
    <text evidence="4 7">Belongs to the glucosamine/galactosamine-6-phosphate isomerase family. 6-phosphogluconolactonase subfamily.</text>
</comment>
<dbReference type="InterPro" id="IPR005900">
    <property type="entry name" value="6-phosphogluconolactonase_DevB"/>
</dbReference>
<comment type="function">
    <text evidence="2 7">Hydrolysis of 6-phosphogluconolactone to 6-phosphogluconate.</text>
</comment>
<comment type="caution">
    <text evidence="9">The sequence shown here is derived from an EMBL/GenBank/DDBJ whole genome shotgun (WGS) entry which is preliminary data.</text>
</comment>
<dbReference type="UniPathway" id="UPA00115">
    <property type="reaction ID" value="UER00409"/>
</dbReference>
<dbReference type="InterPro" id="IPR037171">
    <property type="entry name" value="NagB/RpiA_transferase-like"/>
</dbReference>
<dbReference type="GO" id="GO:0017057">
    <property type="term" value="F:6-phosphogluconolactonase activity"/>
    <property type="evidence" value="ECO:0007669"/>
    <property type="project" value="UniProtKB-UniRule"/>
</dbReference>
<evidence type="ECO:0000256" key="1">
    <source>
        <dbReference type="ARBA" id="ARBA00000832"/>
    </source>
</evidence>
<evidence type="ECO:0000313" key="10">
    <source>
        <dbReference type="Proteomes" id="UP000005801"/>
    </source>
</evidence>
<dbReference type="RefSeq" id="WP_006969054.1">
    <property type="nucleotide sequence ID" value="NZ_ABCS01000001.1"/>
</dbReference>
<dbReference type="EMBL" id="ABCS01000001">
    <property type="protein sequence ID" value="EDM81879.1"/>
    <property type="molecule type" value="Genomic_DNA"/>
</dbReference>
<dbReference type="Proteomes" id="UP000005801">
    <property type="component" value="Unassembled WGS sequence"/>
</dbReference>
<evidence type="ECO:0000259" key="8">
    <source>
        <dbReference type="Pfam" id="PF01182"/>
    </source>
</evidence>
<keyword evidence="7" id="KW-0378">Hydrolase</keyword>
<evidence type="ECO:0000256" key="5">
    <source>
        <dbReference type="ARBA" id="ARBA00013198"/>
    </source>
</evidence>
<dbReference type="PANTHER" id="PTHR11054">
    <property type="entry name" value="6-PHOSPHOGLUCONOLACTONASE"/>
    <property type="match status" value="1"/>
</dbReference>
<dbReference type="Gene3D" id="3.40.50.1360">
    <property type="match status" value="1"/>
</dbReference>
<organism evidence="9 10">
    <name type="scientific">Plesiocystis pacifica SIR-1</name>
    <dbReference type="NCBI Taxonomy" id="391625"/>
    <lineage>
        <taxon>Bacteria</taxon>
        <taxon>Pseudomonadati</taxon>
        <taxon>Myxococcota</taxon>
        <taxon>Polyangia</taxon>
        <taxon>Nannocystales</taxon>
        <taxon>Nannocystaceae</taxon>
        <taxon>Plesiocystis</taxon>
    </lineage>
</organism>
<evidence type="ECO:0000256" key="6">
    <source>
        <dbReference type="ARBA" id="ARBA00020337"/>
    </source>
</evidence>
<comment type="catalytic activity">
    <reaction evidence="1 7">
        <text>6-phospho-D-glucono-1,5-lactone + H2O = 6-phospho-D-gluconate + H(+)</text>
        <dbReference type="Rhea" id="RHEA:12556"/>
        <dbReference type="ChEBI" id="CHEBI:15377"/>
        <dbReference type="ChEBI" id="CHEBI:15378"/>
        <dbReference type="ChEBI" id="CHEBI:57955"/>
        <dbReference type="ChEBI" id="CHEBI:58759"/>
        <dbReference type="EC" id="3.1.1.31"/>
    </reaction>
</comment>
<dbReference type="SUPFAM" id="SSF100950">
    <property type="entry name" value="NagB/RpiA/CoA transferase-like"/>
    <property type="match status" value="1"/>
</dbReference>
<dbReference type="OrthoDB" id="9810967at2"/>
<dbReference type="Pfam" id="PF01182">
    <property type="entry name" value="Glucosamine_iso"/>
    <property type="match status" value="1"/>
</dbReference>
<comment type="pathway">
    <text evidence="3 7">Carbohydrate degradation; pentose phosphate pathway; D-ribulose 5-phosphate from D-glucose 6-phosphate (oxidative stage): step 2/3.</text>
</comment>
<evidence type="ECO:0000256" key="7">
    <source>
        <dbReference type="RuleBase" id="RU365095"/>
    </source>
</evidence>
<name>A6FX55_9BACT</name>
<evidence type="ECO:0000256" key="2">
    <source>
        <dbReference type="ARBA" id="ARBA00002681"/>
    </source>
</evidence>